<protein>
    <recommendedName>
        <fullName evidence="3">Zn(2)-C6 fungal-type domain-containing protein</fullName>
    </recommendedName>
</protein>
<evidence type="ECO:0000313" key="2">
    <source>
        <dbReference type="Proteomes" id="UP001211065"/>
    </source>
</evidence>
<sequence>MICKRCKTIKKKCVKLPKQKTCEGCQSRGLKCIFPQQKIIKDNQNVKNGKSVSHFVVTPELSVSPITSDDDNSSNDLEICVNNTQNNSLFNFFSQNYSHHEFNENQLLPNNNNLYQPFNNLYNNDDNFYFNDNDMKFKDFLNSNIFDFSGLLQSPIPDPSPNYSFIKEFSTEEGLAQFINEDIPVAPNPKLENALVTFSNNSFQVTNLNLEKELLEIYFIIFSYAFKTLERFEFLVSPGIWEGKGFNKKIYKDFTEYWTGHSFDVDFCIKKLNKPDKSNIFMELAQRALLCNHPILFSKNNVLGDSPSRVALRLAEKGYVLFKSLPIGTLKYNQIDSMTTYVSIKYLYGEKNNALKVLSELHEMGIDLEFDKITGINCTDFITDPKSMYKRRLEWVRFFNLATFITYPNLLGNEEENLDLKLQSEWDQFHSIKGNEFYGWGYKVTDHVEMMFFARRSIRFRNLKSKTPKMSLEITNSIHNDLLVWLDELPVNVEEKKFNPNHKFKLSVRGATLGTSLDVILCSIRALSCILLAFPPNTVIASQVGNGRSFDGKRVSFCPEFQIYFCEILNHIINIILDIFKNFTNSVDVAIKNRWIDIKDIKKEVLSYHIKDVYLLILKRINTDLSLKYLSELEVRVNNLLGIMEIQELYA</sequence>
<organism evidence="1 2">
    <name type="scientific">Clydaea vesicula</name>
    <dbReference type="NCBI Taxonomy" id="447962"/>
    <lineage>
        <taxon>Eukaryota</taxon>
        <taxon>Fungi</taxon>
        <taxon>Fungi incertae sedis</taxon>
        <taxon>Chytridiomycota</taxon>
        <taxon>Chytridiomycota incertae sedis</taxon>
        <taxon>Chytridiomycetes</taxon>
        <taxon>Lobulomycetales</taxon>
        <taxon>Lobulomycetaceae</taxon>
        <taxon>Clydaea</taxon>
    </lineage>
</organism>
<dbReference type="CDD" id="cd00067">
    <property type="entry name" value="GAL4"/>
    <property type="match status" value="1"/>
</dbReference>
<keyword evidence="2" id="KW-1185">Reference proteome</keyword>
<dbReference type="GO" id="GO:0008270">
    <property type="term" value="F:zinc ion binding"/>
    <property type="evidence" value="ECO:0007669"/>
    <property type="project" value="InterPro"/>
</dbReference>
<comment type="caution">
    <text evidence="1">The sequence shown here is derived from an EMBL/GenBank/DDBJ whole genome shotgun (WGS) entry which is preliminary data.</text>
</comment>
<name>A0AAD5U3Q2_9FUNG</name>
<dbReference type="AlphaFoldDB" id="A0AAD5U3Q2"/>
<proteinExistence type="predicted"/>
<reference evidence="1" key="1">
    <citation type="submission" date="2020-05" db="EMBL/GenBank/DDBJ databases">
        <title>Phylogenomic resolution of chytrid fungi.</title>
        <authorList>
            <person name="Stajich J.E."/>
            <person name="Amses K."/>
            <person name="Simmons R."/>
            <person name="Seto K."/>
            <person name="Myers J."/>
            <person name="Bonds A."/>
            <person name="Quandt C.A."/>
            <person name="Barry K."/>
            <person name="Liu P."/>
            <person name="Grigoriev I."/>
            <person name="Longcore J.E."/>
            <person name="James T.Y."/>
        </authorList>
    </citation>
    <scope>NUCLEOTIDE SEQUENCE</scope>
    <source>
        <strain evidence="1">JEL0476</strain>
    </source>
</reference>
<dbReference type="InterPro" id="IPR001138">
    <property type="entry name" value="Zn2Cys6_DnaBD"/>
</dbReference>
<dbReference type="Proteomes" id="UP001211065">
    <property type="component" value="Unassembled WGS sequence"/>
</dbReference>
<evidence type="ECO:0008006" key="3">
    <source>
        <dbReference type="Google" id="ProtNLM"/>
    </source>
</evidence>
<gene>
    <name evidence="1" type="ORF">HK099_005536</name>
</gene>
<dbReference type="GO" id="GO:0000981">
    <property type="term" value="F:DNA-binding transcription factor activity, RNA polymerase II-specific"/>
    <property type="evidence" value="ECO:0007669"/>
    <property type="project" value="InterPro"/>
</dbReference>
<dbReference type="EMBL" id="JADGJW010000435">
    <property type="protein sequence ID" value="KAJ3217265.1"/>
    <property type="molecule type" value="Genomic_DNA"/>
</dbReference>
<evidence type="ECO:0000313" key="1">
    <source>
        <dbReference type="EMBL" id="KAJ3217265.1"/>
    </source>
</evidence>
<accession>A0AAD5U3Q2</accession>